<dbReference type="Ensembl" id="ENSVKKT00000000832.1">
    <property type="protein sequence ID" value="ENSVKKP00000000802.1"/>
    <property type="gene ID" value="ENSVKKG00000000690.1"/>
</dbReference>
<keyword evidence="3" id="KW-1185">Reference proteome</keyword>
<evidence type="ECO:0000313" key="3">
    <source>
        <dbReference type="Proteomes" id="UP000694545"/>
    </source>
</evidence>
<evidence type="ECO:0000256" key="1">
    <source>
        <dbReference type="SAM" id="MobiDB-lite"/>
    </source>
</evidence>
<dbReference type="AlphaFoldDB" id="A0A8D2IQE3"/>
<reference evidence="2" key="1">
    <citation type="submission" date="2025-08" db="UniProtKB">
        <authorList>
            <consortium name="Ensembl"/>
        </authorList>
    </citation>
    <scope>IDENTIFICATION</scope>
</reference>
<name>A0A8D2IQE3_VARKO</name>
<evidence type="ECO:0000313" key="2">
    <source>
        <dbReference type="Ensembl" id="ENSVKKP00000000802.1"/>
    </source>
</evidence>
<reference evidence="2" key="2">
    <citation type="submission" date="2025-09" db="UniProtKB">
        <authorList>
            <consortium name="Ensembl"/>
        </authorList>
    </citation>
    <scope>IDENTIFICATION</scope>
</reference>
<dbReference type="Proteomes" id="UP000694545">
    <property type="component" value="Unplaced"/>
</dbReference>
<protein>
    <submittedName>
        <fullName evidence="2">Uncharacterized protein</fullName>
    </submittedName>
</protein>
<organism evidence="2 3">
    <name type="scientific">Varanus komodoensis</name>
    <name type="common">Komodo dragon</name>
    <dbReference type="NCBI Taxonomy" id="61221"/>
    <lineage>
        <taxon>Eukaryota</taxon>
        <taxon>Metazoa</taxon>
        <taxon>Chordata</taxon>
        <taxon>Craniata</taxon>
        <taxon>Vertebrata</taxon>
        <taxon>Euteleostomi</taxon>
        <taxon>Lepidosauria</taxon>
        <taxon>Squamata</taxon>
        <taxon>Bifurcata</taxon>
        <taxon>Unidentata</taxon>
        <taxon>Episquamata</taxon>
        <taxon>Toxicofera</taxon>
        <taxon>Anguimorpha</taxon>
        <taxon>Paleoanguimorpha</taxon>
        <taxon>Varanoidea</taxon>
        <taxon>Varanidae</taxon>
        <taxon>Varanus</taxon>
    </lineage>
</organism>
<dbReference type="OMA" id="IKHQNIR"/>
<accession>A0A8D2IQE3</accession>
<proteinExistence type="predicted"/>
<sequence length="154" mass="16098">MGAAGSGPPPPEDGSPELLKAPGAGVLPEASWLRGWKTALSSISGTLLGLERALVARAPLKLGQAAEAEQLPPLPEKEGSERRLPQFISLFLPEFPIRPPVGERQLKILGFVAKGSFGTVLKVLDCRQEKVFAVKVSASGSPSALPALEASRPS</sequence>
<feature type="region of interest" description="Disordered" evidence="1">
    <location>
        <begin position="1"/>
        <end position="22"/>
    </location>
</feature>